<evidence type="ECO:0008006" key="4">
    <source>
        <dbReference type="Google" id="ProtNLM"/>
    </source>
</evidence>
<feature type="region of interest" description="Disordered" evidence="1">
    <location>
        <begin position="289"/>
        <end position="326"/>
    </location>
</feature>
<dbReference type="InterPro" id="IPR038332">
    <property type="entry name" value="PPE_sf"/>
</dbReference>
<dbReference type="Gene3D" id="1.20.1260.20">
    <property type="entry name" value="PPE superfamily"/>
    <property type="match status" value="1"/>
</dbReference>
<dbReference type="EMBL" id="APMY01000067">
    <property type="protein sequence ID" value="EOM76376.1"/>
    <property type="molecule type" value="Genomic_DNA"/>
</dbReference>
<gene>
    <name evidence="2" type="ORF">Rrhod_2169</name>
</gene>
<feature type="region of interest" description="Disordered" evidence="1">
    <location>
        <begin position="215"/>
        <end position="266"/>
    </location>
</feature>
<evidence type="ECO:0000256" key="1">
    <source>
        <dbReference type="SAM" id="MobiDB-lite"/>
    </source>
</evidence>
<dbReference type="RefSeq" id="WP_010838226.1">
    <property type="nucleotide sequence ID" value="NZ_APMY01000067.1"/>
</dbReference>
<evidence type="ECO:0000313" key="3">
    <source>
        <dbReference type="Proteomes" id="UP000013525"/>
    </source>
</evidence>
<comment type="caution">
    <text evidence="2">The sequence shown here is derived from an EMBL/GenBank/DDBJ whole genome shotgun (WGS) entry which is preliminary data.</text>
</comment>
<feature type="compositionally biased region" description="Pro residues" evidence="1">
    <location>
        <begin position="219"/>
        <end position="229"/>
    </location>
</feature>
<dbReference type="AlphaFoldDB" id="R7WM32"/>
<dbReference type="SUPFAM" id="SSF140453">
    <property type="entry name" value="EsxAB dimer-like"/>
    <property type="match status" value="1"/>
</dbReference>
<protein>
    <recommendedName>
        <fullName evidence="4">PPE family domain-containing protein</fullName>
    </recommendedName>
</protein>
<organism evidence="2 3">
    <name type="scientific">Rhodococcus rhodnii LMG 5362</name>
    <dbReference type="NCBI Taxonomy" id="1273125"/>
    <lineage>
        <taxon>Bacteria</taxon>
        <taxon>Bacillati</taxon>
        <taxon>Actinomycetota</taxon>
        <taxon>Actinomycetes</taxon>
        <taxon>Mycobacteriales</taxon>
        <taxon>Nocardiaceae</taxon>
        <taxon>Rhodococcus</taxon>
    </lineage>
</organism>
<accession>R7WM32</accession>
<name>R7WM32_9NOCA</name>
<reference evidence="2 3" key="1">
    <citation type="journal article" date="2013" name="Genome Announc.">
        <title>Draft Genome Sequence of Rhodococcus rhodnii Strain LMG5362, a Symbiont of Rhodnius prolixus (Hemiptera, Reduviidae, Triatominae), the Principle Vector of Trypanosoma cruzi.</title>
        <authorList>
            <person name="Pachebat J.A."/>
            <person name="van Keulen G."/>
            <person name="Whitten M.M."/>
            <person name="Girdwood S."/>
            <person name="Del Sol R."/>
            <person name="Dyson P.J."/>
            <person name="Facey P.D."/>
        </authorList>
    </citation>
    <scope>NUCLEOTIDE SEQUENCE [LARGE SCALE GENOMIC DNA]</scope>
    <source>
        <strain evidence="2 3">LMG 5362</strain>
    </source>
</reference>
<dbReference type="Proteomes" id="UP000013525">
    <property type="component" value="Unassembled WGS sequence"/>
</dbReference>
<proteinExistence type="predicted"/>
<keyword evidence="3" id="KW-1185">Reference proteome</keyword>
<evidence type="ECO:0000313" key="2">
    <source>
        <dbReference type="EMBL" id="EOM76376.1"/>
    </source>
</evidence>
<dbReference type="eggNOG" id="COG3266">
    <property type="taxonomic scope" value="Bacteria"/>
</dbReference>
<feature type="compositionally biased region" description="Gly residues" evidence="1">
    <location>
        <begin position="235"/>
        <end position="264"/>
    </location>
</feature>
<dbReference type="PATRIC" id="fig|1273125.3.peg.2087"/>
<dbReference type="InterPro" id="IPR036689">
    <property type="entry name" value="ESAT-6-like_sf"/>
</dbReference>
<sequence length="444" mass="43841">MGFDSPSWLRNLWGDSDEDRVWNHGNAQRDVLYAERDLVTSQYQPNYAPKAVAEPDDFESMDYATMAAHVQSMNPELVEGIADGWRSLARRIGDGWREFDSAIRAAGAEWQGLSKDAATAAAQRYVQNAEQLQGAVQLTANKVDEMNTGMRQVKSLIPEVPATGGFWSSGMDAMVAAEGFGTPDSREQARLDEAEAEARRVLTLVYTPVVRQADDQVPILPPPPAPPGLPEQAGSPGGGFGGGGSGGGGGYGGRPGGGVPGGGTSAPFVGAPTTGVGVDNYAVADRGAAAEADRSGGSLGLGESAPTSGRGLPDAGSQTVAASASPLSGLSGGAAGLGGSSGGFGGGAGGGIGAGIGGPLTAGPSVVAGAPGVVSSGAAGAAAGAADARAGGMMPMGAAGGARGGGSDDKEHKTPGYLINMDNGNELIGTLDGVAPPVIGADPS</sequence>